<name>A0ABQ2B301_9MICO</name>
<reference evidence="9" key="1">
    <citation type="journal article" date="2019" name="Int. J. Syst. Evol. Microbiol.">
        <title>The Global Catalogue of Microorganisms (GCM) 10K type strain sequencing project: providing services to taxonomists for standard genome sequencing and annotation.</title>
        <authorList>
            <consortium name="The Broad Institute Genomics Platform"/>
            <consortium name="The Broad Institute Genome Sequencing Center for Infectious Disease"/>
            <person name="Wu L."/>
            <person name="Ma J."/>
        </authorList>
    </citation>
    <scope>NUCLEOTIDE SEQUENCE [LARGE SCALE GENOMIC DNA]</scope>
    <source>
        <strain evidence="9">CCM 8653</strain>
    </source>
</reference>
<dbReference type="InterPro" id="IPR023408">
    <property type="entry name" value="MscS_beta-dom_sf"/>
</dbReference>
<dbReference type="SUPFAM" id="SSF50182">
    <property type="entry name" value="Sm-like ribonucleoproteins"/>
    <property type="match status" value="1"/>
</dbReference>
<dbReference type="EMBL" id="BMDG01000001">
    <property type="protein sequence ID" value="GGI04714.1"/>
    <property type="molecule type" value="Genomic_DNA"/>
</dbReference>
<dbReference type="Gene3D" id="1.10.287.1260">
    <property type="match status" value="1"/>
</dbReference>
<evidence type="ECO:0000259" key="7">
    <source>
        <dbReference type="Pfam" id="PF00924"/>
    </source>
</evidence>
<sequence>MLPLSDPDPDLEQTAEATASLAVTLAWAAGALVVAYVVATVASVLIRRLGRRNLLVRDMGVRMRRPMRVVLMIVAVWIAFHVTADRAEPWFDAVSHILLIATIVAVAWLIGSVAFVVEDRTLARFSGVRGDDRHARRVRTQVNLVRRVTVAVLVVCAIAAVLLTFPAMQAAGASILASAGLLSIVLGVAAQSSLANTFAGMQIAFTDAIRVDDVVVLDGEFGRIEEITLTYVVVHAWDDRRLILPCTYFTTTPFENWTRRAADLLGTVELDVDFQVPMGAMRDELDRLLDGSALWDRRTSVLQVTDAVGGQVRVRALVSAADAPTLWDLRCYVREGLVEWLQREAPDALPRTRLEAPAEPGRLDLLRAVAQPGEDDRTHDDEPGAATSDETGVAGSEEGGAEVEDAGAPPGGRPHPKAPAVVPPRSPVLHRDLPSPVRSSVRPAVPRPGRGTTPAAERTVLLPAVDRSAPGGGDDATVLLPAVDDEPEHGSTAERSALFSGSAEAEARSKNFDGPGQDVIEEREQTAMLQLGEDPDDELPGDGGDPGDPGDADDADDADAGRSHRGRTAPDSGEGGPVHGPGEGHGGRGDGHGGHGGHGGDGGDGGQ</sequence>
<comment type="subcellular location">
    <subcellularLocation>
        <location evidence="1">Membrane</location>
    </subcellularLocation>
</comment>
<protein>
    <recommendedName>
        <fullName evidence="7">Mechanosensitive ion channel MscS domain-containing protein</fullName>
    </recommendedName>
</protein>
<gene>
    <name evidence="8" type="ORF">GCM10007368_02540</name>
</gene>
<proteinExistence type="predicted"/>
<feature type="compositionally biased region" description="Gly residues" evidence="5">
    <location>
        <begin position="573"/>
        <end position="584"/>
    </location>
</feature>
<evidence type="ECO:0000256" key="3">
    <source>
        <dbReference type="ARBA" id="ARBA00022989"/>
    </source>
</evidence>
<dbReference type="PANTHER" id="PTHR30566">
    <property type="entry name" value="YNAI-RELATED MECHANOSENSITIVE ION CHANNEL"/>
    <property type="match status" value="1"/>
</dbReference>
<dbReference type="RefSeq" id="WP_188521828.1">
    <property type="nucleotide sequence ID" value="NZ_BMDG01000001.1"/>
</dbReference>
<dbReference type="InterPro" id="IPR006685">
    <property type="entry name" value="MscS_channel_2nd"/>
</dbReference>
<accession>A0ABQ2B301</accession>
<evidence type="ECO:0000256" key="1">
    <source>
        <dbReference type="ARBA" id="ARBA00004370"/>
    </source>
</evidence>
<dbReference type="InterPro" id="IPR010920">
    <property type="entry name" value="LSM_dom_sf"/>
</dbReference>
<dbReference type="PANTHER" id="PTHR30566:SF25">
    <property type="entry name" value="INNER MEMBRANE PROTEIN"/>
    <property type="match status" value="1"/>
</dbReference>
<feature type="transmembrane region" description="Helical" evidence="6">
    <location>
        <begin position="20"/>
        <end position="46"/>
    </location>
</feature>
<comment type="caution">
    <text evidence="8">The sequence shown here is derived from an EMBL/GenBank/DDBJ whole genome shotgun (WGS) entry which is preliminary data.</text>
</comment>
<feature type="compositionally biased region" description="Acidic residues" evidence="5">
    <location>
        <begin position="548"/>
        <end position="558"/>
    </location>
</feature>
<feature type="region of interest" description="Disordered" evidence="5">
    <location>
        <begin position="372"/>
        <end position="607"/>
    </location>
</feature>
<feature type="transmembrane region" description="Helical" evidence="6">
    <location>
        <begin position="96"/>
        <end position="117"/>
    </location>
</feature>
<dbReference type="Pfam" id="PF00924">
    <property type="entry name" value="MS_channel_2nd"/>
    <property type="match status" value="1"/>
</dbReference>
<organism evidence="8 9">
    <name type="scientific">Isoptericola cucumis</name>
    <dbReference type="NCBI Taxonomy" id="1776856"/>
    <lineage>
        <taxon>Bacteria</taxon>
        <taxon>Bacillati</taxon>
        <taxon>Actinomycetota</taxon>
        <taxon>Actinomycetes</taxon>
        <taxon>Micrococcales</taxon>
        <taxon>Promicromonosporaceae</taxon>
        <taxon>Isoptericola</taxon>
    </lineage>
</organism>
<evidence type="ECO:0000313" key="8">
    <source>
        <dbReference type="EMBL" id="GGI04714.1"/>
    </source>
</evidence>
<feature type="compositionally biased region" description="Gly residues" evidence="5">
    <location>
        <begin position="594"/>
        <end position="607"/>
    </location>
</feature>
<dbReference type="Gene3D" id="2.30.30.60">
    <property type="match status" value="1"/>
</dbReference>
<feature type="domain" description="Mechanosensitive ion channel MscS" evidence="7">
    <location>
        <begin position="193"/>
        <end position="259"/>
    </location>
</feature>
<feature type="transmembrane region" description="Helical" evidence="6">
    <location>
        <begin position="67"/>
        <end position="84"/>
    </location>
</feature>
<feature type="transmembrane region" description="Helical" evidence="6">
    <location>
        <begin position="144"/>
        <end position="165"/>
    </location>
</feature>
<evidence type="ECO:0000256" key="5">
    <source>
        <dbReference type="SAM" id="MobiDB-lite"/>
    </source>
</evidence>
<dbReference type="Proteomes" id="UP000632535">
    <property type="component" value="Unassembled WGS sequence"/>
</dbReference>
<evidence type="ECO:0000313" key="9">
    <source>
        <dbReference type="Proteomes" id="UP000632535"/>
    </source>
</evidence>
<keyword evidence="4 6" id="KW-0472">Membrane</keyword>
<evidence type="ECO:0000256" key="2">
    <source>
        <dbReference type="ARBA" id="ARBA00022692"/>
    </source>
</evidence>
<keyword evidence="3 6" id="KW-1133">Transmembrane helix</keyword>
<keyword evidence="2 6" id="KW-0812">Transmembrane</keyword>
<evidence type="ECO:0000256" key="6">
    <source>
        <dbReference type="SAM" id="Phobius"/>
    </source>
</evidence>
<evidence type="ECO:0000256" key="4">
    <source>
        <dbReference type="ARBA" id="ARBA00023136"/>
    </source>
</evidence>
<keyword evidence="9" id="KW-1185">Reference proteome</keyword>